<protein>
    <recommendedName>
        <fullName evidence="7">TATA-box-binding protein</fullName>
    </recommendedName>
    <alternativeName>
        <fullName evidence="7">Box A-binding protein</fullName>
        <shortName evidence="7">BAP</shortName>
    </alternativeName>
    <alternativeName>
        <fullName evidence="7">TATA sequence-binding protein</fullName>
        <shortName evidence="7">TBP</shortName>
    </alternativeName>
    <alternativeName>
        <fullName evidence="7">TATA-box factor</fullName>
    </alternativeName>
</protein>
<dbReference type="InterPro" id="IPR012295">
    <property type="entry name" value="TBP_dom_sf"/>
</dbReference>
<dbReference type="EMBL" id="DUJU01000198">
    <property type="protein sequence ID" value="HIH95803.1"/>
    <property type="molecule type" value="Genomic_DNA"/>
</dbReference>
<keyword evidence="2 7" id="KW-0677">Repeat</keyword>
<organism evidence="9 10">
    <name type="scientific">Methanosarcina acetivorans</name>
    <dbReference type="NCBI Taxonomy" id="2214"/>
    <lineage>
        <taxon>Archaea</taxon>
        <taxon>Methanobacteriati</taxon>
        <taxon>Methanobacteriota</taxon>
        <taxon>Stenosarchaea group</taxon>
        <taxon>Methanomicrobia</taxon>
        <taxon>Methanosarcinales</taxon>
        <taxon>Methanosarcinaceae</taxon>
        <taxon>Methanosarcina</taxon>
    </lineage>
</organism>
<evidence type="ECO:0000313" key="10">
    <source>
        <dbReference type="Proteomes" id="UP000600774"/>
    </source>
</evidence>
<dbReference type="InterPro" id="IPR000814">
    <property type="entry name" value="TBP"/>
</dbReference>
<accession>A0A832SMD8</accession>
<keyword evidence="4 7" id="KW-0238">DNA-binding</keyword>
<dbReference type="GO" id="GO:0003677">
    <property type="term" value="F:DNA binding"/>
    <property type="evidence" value="ECO:0007669"/>
    <property type="project" value="UniProtKB-KW"/>
</dbReference>
<dbReference type="PANTHER" id="PTHR10126">
    <property type="entry name" value="TATA-BOX BINDING PROTEIN"/>
    <property type="match status" value="1"/>
</dbReference>
<comment type="similarity">
    <text evidence="1 7 8">Belongs to the TBP family.</text>
</comment>
<comment type="function">
    <text evidence="6 7 8">General factor that plays a role in the activation of archaeal genes transcribed by RNA polymerase. Binds specifically to the TATA box promoter element which lies close to the position of transcription initiation.</text>
</comment>
<dbReference type="RefSeq" id="WP_011020336.1">
    <property type="nucleotide sequence ID" value="NZ_DUJU01000198.1"/>
</dbReference>
<dbReference type="PRINTS" id="PR00686">
    <property type="entry name" value="TIFACTORIID"/>
</dbReference>
<dbReference type="GO" id="GO:0003700">
    <property type="term" value="F:DNA-binding transcription factor activity"/>
    <property type="evidence" value="ECO:0007669"/>
    <property type="project" value="UniProtKB-UniRule"/>
</dbReference>
<dbReference type="NCBIfam" id="NF001599">
    <property type="entry name" value="PRK00394.2-4"/>
    <property type="match status" value="1"/>
</dbReference>
<name>A0A832SMD8_9EURY</name>
<dbReference type="Proteomes" id="UP000600774">
    <property type="component" value="Unassembled WGS sequence"/>
</dbReference>
<evidence type="ECO:0000256" key="7">
    <source>
        <dbReference type="HAMAP-Rule" id="MF_00408"/>
    </source>
</evidence>
<dbReference type="FunFam" id="3.30.310.10:FF:000010">
    <property type="entry name" value="TATA-box-binding protein"/>
    <property type="match status" value="1"/>
</dbReference>
<dbReference type="GO" id="GO:0006352">
    <property type="term" value="P:DNA-templated transcription initiation"/>
    <property type="evidence" value="ECO:0007669"/>
    <property type="project" value="InterPro"/>
</dbReference>
<comment type="caution">
    <text evidence="9">The sequence shown here is derived from an EMBL/GenBank/DDBJ whole genome shotgun (WGS) entry which is preliminary data.</text>
</comment>
<dbReference type="AlphaFoldDB" id="A0A832SMD8"/>
<comment type="caution">
    <text evidence="7">Lacks conserved residue(s) required for the propagation of feature annotation.</text>
</comment>
<evidence type="ECO:0000256" key="4">
    <source>
        <dbReference type="ARBA" id="ARBA00023125"/>
    </source>
</evidence>
<dbReference type="Pfam" id="PF00352">
    <property type="entry name" value="TBP"/>
    <property type="match status" value="2"/>
</dbReference>
<evidence type="ECO:0000256" key="5">
    <source>
        <dbReference type="ARBA" id="ARBA00023163"/>
    </source>
</evidence>
<dbReference type="InterPro" id="IPR030491">
    <property type="entry name" value="TBP_CS"/>
</dbReference>
<dbReference type="SUPFAM" id="SSF55945">
    <property type="entry name" value="TATA-box binding protein-like"/>
    <property type="match status" value="2"/>
</dbReference>
<dbReference type="SMR" id="A0A832SMD8"/>
<dbReference type="Gene3D" id="3.30.310.10">
    <property type="entry name" value="TATA-Binding Protein"/>
    <property type="match status" value="2"/>
</dbReference>
<dbReference type="NCBIfam" id="NF001593">
    <property type="entry name" value="PRK00394.1-2"/>
    <property type="match status" value="1"/>
</dbReference>
<dbReference type="OMA" id="FHFKIAE"/>
<evidence type="ECO:0000256" key="2">
    <source>
        <dbReference type="ARBA" id="ARBA00022737"/>
    </source>
</evidence>
<evidence type="ECO:0000313" key="9">
    <source>
        <dbReference type="EMBL" id="HIH95803.1"/>
    </source>
</evidence>
<dbReference type="PROSITE" id="PS00351">
    <property type="entry name" value="TFIID"/>
    <property type="match status" value="1"/>
</dbReference>
<evidence type="ECO:0000256" key="8">
    <source>
        <dbReference type="RuleBase" id="RU000523"/>
    </source>
</evidence>
<evidence type="ECO:0000256" key="6">
    <source>
        <dbReference type="ARBA" id="ARBA00025680"/>
    </source>
</evidence>
<keyword evidence="5 7" id="KW-0804">Transcription</keyword>
<proteinExistence type="inferred from homology"/>
<dbReference type="FunFam" id="3.30.310.10:FF:000007">
    <property type="entry name" value="TATA-box-binding protein"/>
    <property type="match status" value="1"/>
</dbReference>
<evidence type="ECO:0000256" key="3">
    <source>
        <dbReference type="ARBA" id="ARBA00023015"/>
    </source>
</evidence>
<reference evidence="9" key="1">
    <citation type="journal article" date="2020" name="bioRxiv">
        <title>A rank-normalized archaeal taxonomy based on genome phylogeny resolves widespread incomplete and uneven classifications.</title>
        <authorList>
            <person name="Rinke C."/>
            <person name="Chuvochina M."/>
            <person name="Mussig A.J."/>
            <person name="Chaumeil P.-A."/>
            <person name="Waite D.W."/>
            <person name="Whitman W.B."/>
            <person name="Parks D.H."/>
            <person name="Hugenholtz P."/>
        </authorList>
    </citation>
    <scope>NUCLEOTIDE SEQUENCE</scope>
    <source>
        <strain evidence="9">UBA8876</strain>
    </source>
</reference>
<keyword evidence="3 7" id="KW-0805">Transcription regulation</keyword>
<gene>
    <name evidence="7" type="primary">tbp</name>
    <name evidence="9" type="ORF">HA338_17955</name>
</gene>
<evidence type="ECO:0000256" key="1">
    <source>
        <dbReference type="ARBA" id="ARBA00005560"/>
    </source>
</evidence>
<dbReference type="HAMAP" id="MF_00408">
    <property type="entry name" value="TATA_bind_prot_arch"/>
    <property type="match status" value="1"/>
</dbReference>
<sequence>MESTITIENVVASTALATEFDLVKIMDSGLEGAEYNKTKFPGLVYRIDNPKAAFLIFTSGKVVCTGAKTINNAHKAITNLANKLKDIGCDKINLEPEIHVQNIVASADLKTTLNLNTIAIAFGLENVEYEPEVFPGLIYRVEAPKVVVLVFSSGKLVITGGKCEEDCNGGLRIVRKEFDNLGLLC</sequence>
<dbReference type="GeneID" id="1472170"/>